<dbReference type="EMBL" id="DVOO01000007">
    <property type="protein sequence ID" value="HIV24535.1"/>
    <property type="molecule type" value="Genomic_DNA"/>
</dbReference>
<evidence type="ECO:0000256" key="2">
    <source>
        <dbReference type="ARBA" id="ARBA00007639"/>
    </source>
</evidence>
<evidence type="ECO:0000256" key="4">
    <source>
        <dbReference type="SAM" id="SignalP"/>
    </source>
</evidence>
<evidence type="ECO:0000313" key="6">
    <source>
        <dbReference type="EMBL" id="HIV24535.1"/>
    </source>
</evidence>
<dbReference type="InterPro" id="IPR050555">
    <property type="entry name" value="Bact_Solute-Bind_Prot2"/>
</dbReference>
<proteinExistence type="inferred from homology"/>
<sequence length="364" mass="37554">MKKKVVAAILVAAMGTSMLAGCGSSSSDSANSGSSAGTTSESGTSGDSSADSTSGDSGAAADGDLLVYGIYKSGDQAWFINEGAAAQARVEELGGTFTYVDAKMNPEEFLKAVDNAIANEADGIVACVPDQTMSQAVVDKCEEAGIPIVAADDALEVNGEKLAPWVGIDGYNIGAANGEWLANYMTENNLVTDPEMGVLIMTMDTVTSCVPRAEGEIDKLTEMLPDLDESKIYRADYDGTTDKGNTAAAAVITAHPEITKWMVTGANEEGCIGAVRALESAGLDADACVVGLGAYMAKDEWNDKGADGTCMKASAYFSETQVGEGSIDVLMQLINGEEPTMETAVPATVVTPETYKEVMGAAAE</sequence>
<gene>
    <name evidence="6" type="ORF">IAB71_01920</name>
</gene>
<feature type="domain" description="Periplasmic binding protein" evidence="5">
    <location>
        <begin position="71"/>
        <end position="338"/>
    </location>
</feature>
<protein>
    <submittedName>
        <fullName evidence="6">Substrate-binding domain-containing protein</fullName>
    </submittedName>
</protein>
<keyword evidence="4" id="KW-0732">Signal</keyword>
<accession>A0A9D1T9L7</accession>
<comment type="caution">
    <text evidence="6">The sequence shown here is derived from an EMBL/GenBank/DDBJ whole genome shotgun (WGS) entry which is preliminary data.</text>
</comment>
<comment type="similarity">
    <text evidence="2">Belongs to the bacterial solute-binding protein 2 family.</text>
</comment>
<organism evidence="6 7">
    <name type="scientific">Candidatus Scatomonas pullistercoris</name>
    <dbReference type="NCBI Taxonomy" id="2840920"/>
    <lineage>
        <taxon>Bacteria</taxon>
        <taxon>Bacillati</taxon>
        <taxon>Bacillota</taxon>
        <taxon>Clostridia</taxon>
        <taxon>Lachnospirales</taxon>
        <taxon>Lachnospiraceae</taxon>
        <taxon>Lachnospiraceae incertae sedis</taxon>
        <taxon>Candidatus Scatomonas</taxon>
    </lineage>
</organism>
<feature type="region of interest" description="Disordered" evidence="3">
    <location>
        <begin position="25"/>
        <end position="56"/>
    </location>
</feature>
<comment type="subcellular location">
    <subcellularLocation>
        <location evidence="1">Cell envelope</location>
    </subcellularLocation>
</comment>
<evidence type="ECO:0000259" key="5">
    <source>
        <dbReference type="Pfam" id="PF13407"/>
    </source>
</evidence>
<dbReference type="Pfam" id="PF13407">
    <property type="entry name" value="Peripla_BP_4"/>
    <property type="match status" value="1"/>
</dbReference>
<evidence type="ECO:0000256" key="3">
    <source>
        <dbReference type="SAM" id="MobiDB-lite"/>
    </source>
</evidence>
<evidence type="ECO:0000313" key="7">
    <source>
        <dbReference type="Proteomes" id="UP000824169"/>
    </source>
</evidence>
<dbReference type="InterPro" id="IPR028082">
    <property type="entry name" value="Peripla_BP_I"/>
</dbReference>
<dbReference type="PANTHER" id="PTHR30036:SF7">
    <property type="entry name" value="ABC TRANSPORTER PERIPLASMIC-BINDING PROTEIN YPHF"/>
    <property type="match status" value="1"/>
</dbReference>
<dbReference type="InterPro" id="IPR025997">
    <property type="entry name" value="SBP_2_dom"/>
</dbReference>
<dbReference type="PROSITE" id="PS51257">
    <property type="entry name" value="PROKAR_LIPOPROTEIN"/>
    <property type="match status" value="1"/>
</dbReference>
<name>A0A9D1T9L7_9FIRM</name>
<dbReference type="GO" id="GO:0030246">
    <property type="term" value="F:carbohydrate binding"/>
    <property type="evidence" value="ECO:0007669"/>
    <property type="project" value="TreeGrafter"/>
</dbReference>
<dbReference type="GO" id="GO:0030288">
    <property type="term" value="C:outer membrane-bounded periplasmic space"/>
    <property type="evidence" value="ECO:0007669"/>
    <property type="project" value="TreeGrafter"/>
</dbReference>
<reference evidence="6" key="1">
    <citation type="submission" date="2020-10" db="EMBL/GenBank/DDBJ databases">
        <authorList>
            <person name="Gilroy R."/>
        </authorList>
    </citation>
    <scope>NUCLEOTIDE SEQUENCE</scope>
    <source>
        <strain evidence="6">CHK188-20938</strain>
    </source>
</reference>
<dbReference type="AlphaFoldDB" id="A0A9D1T9L7"/>
<dbReference type="Gene3D" id="3.40.50.2300">
    <property type="match status" value="2"/>
</dbReference>
<dbReference type="Proteomes" id="UP000824169">
    <property type="component" value="Unassembled WGS sequence"/>
</dbReference>
<evidence type="ECO:0000256" key="1">
    <source>
        <dbReference type="ARBA" id="ARBA00004196"/>
    </source>
</evidence>
<dbReference type="SUPFAM" id="SSF53822">
    <property type="entry name" value="Periplasmic binding protein-like I"/>
    <property type="match status" value="1"/>
</dbReference>
<feature type="signal peptide" evidence="4">
    <location>
        <begin position="1"/>
        <end position="20"/>
    </location>
</feature>
<reference evidence="6" key="2">
    <citation type="journal article" date="2021" name="PeerJ">
        <title>Extensive microbial diversity within the chicken gut microbiome revealed by metagenomics and culture.</title>
        <authorList>
            <person name="Gilroy R."/>
            <person name="Ravi A."/>
            <person name="Getino M."/>
            <person name="Pursley I."/>
            <person name="Horton D.L."/>
            <person name="Alikhan N.F."/>
            <person name="Baker D."/>
            <person name="Gharbi K."/>
            <person name="Hall N."/>
            <person name="Watson M."/>
            <person name="Adriaenssens E.M."/>
            <person name="Foster-Nyarko E."/>
            <person name="Jarju S."/>
            <person name="Secka A."/>
            <person name="Antonio M."/>
            <person name="Oren A."/>
            <person name="Chaudhuri R.R."/>
            <person name="La Ragione R."/>
            <person name="Hildebrand F."/>
            <person name="Pallen M.J."/>
        </authorList>
    </citation>
    <scope>NUCLEOTIDE SEQUENCE</scope>
    <source>
        <strain evidence="6">CHK188-20938</strain>
    </source>
</reference>
<dbReference type="PANTHER" id="PTHR30036">
    <property type="entry name" value="D-XYLOSE-BINDING PERIPLASMIC PROTEIN"/>
    <property type="match status" value="1"/>
</dbReference>
<feature type="chain" id="PRO_5038586113" evidence="4">
    <location>
        <begin position="21"/>
        <end position="364"/>
    </location>
</feature>